<protein>
    <submittedName>
        <fullName evidence="1">Uncharacterized protein</fullName>
    </submittedName>
</protein>
<name>A0A0F8ZAH8_9ZZZZ</name>
<dbReference type="EMBL" id="LAZR01048923">
    <property type="protein sequence ID" value="KKK90827.1"/>
    <property type="molecule type" value="Genomic_DNA"/>
</dbReference>
<comment type="caution">
    <text evidence="1">The sequence shown here is derived from an EMBL/GenBank/DDBJ whole genome shotgun (WGS) entry which is preliminary data.</text>
</comment>
<feature type="non-terminal residue" evidence="1">
    <location>
        <position position="1"/>
    </location>
</feature>
<gene>
    <name evidence="1" type="ORF">LCGC14_2719100</name>
</gene>
<proteinExistence type="predicted"/>
<reference evidence="1" key="1">
    <citation type="journal article" date="2015" name="Nature">
        <title>Complex archaea that bridge the gap between prokaryotes and eukaryotes.</title>
        <authorList>
            <person name="Spang A."/>
            <person name="Saw J.H."/>
            <person name="Jorgensen S.L."/>
            <person name="Zaremba-Niedzwiedzka K."/>
            <person name="Martijn J."/>
            <person name="Lind A.E."/>
            <person name="van Eijk R."/>
            <person name="Schleper C."/>
            <person name="Guy L."/>
            <person name="Ettema T.J."/>
        </authorList>
    </citation>
    <scope>NUCLEOTIDE SEQUENCE</scope>
</reference>
<evidence type="ECO:0000313" key="1">
    <source>
        <dbReference type="EMBL" id="KKK90827.1"/>
    </source>
</evidence>
<dbReference type="AlphaFoldDB" id="A0A0F8ZAH8"/>
<organism evidence="1">
    <name type="scientific">marine sediment metagenome</name>
    <dbReference type="NCBI Taxonomy" id="412755"/>
    <lineage>
        <taxon>unclassified sequences</taxon>
        <taxon>metagenomes</taxon>
        <taxon>ecological metagenomes</taxon>
    </lineage>
</organism>
<accession>A0A0F8ZAH8</accession>
<sequence length="255" mass="29217">NNHLEHKEVDLTKRTVDLIANTYWWFDSDFDVLVPGVVAKSILDRGPDSKAPGKIKHADAHDLRNIVARPTLLEETTFQGMDVLRANSFFPETEKREAKLIEYQNDMIDQHSIGFNYRQLEFIEAGAEEWDQTLATLINPEDAVEKGSLWLVKEIELFEYSNVAFGANRLTPYLGSKSANKNIQYSNMITKLKALHEQLRSGSGDKYIMQLEEKQIEQMIYELYNPEPSGKPTLKEPDKSDTFDLSQAIHNLIIN</sequence>